<name>A0AAW0MJT5_9GOBI</name>
<dbReference type="Proteomes" id="UP001460270">
    <property type="component" value="Unassembled WGS sequence"/>
</dbReference>
<keyword evidence="3" id="KW-1185">Reference proteome</keyword>
<evidence type="ECO:0000313" key="2">
    <source>
        <dbReference type="EMBL" id="KAK7879541.1"/>
    </source>
</evidence>
<feature type="region of interest" description="Disordered" evidence="1">
    <location>
        <begin position="88"/>
        <end position="108"/>
    </location>
</feature>
<dbReference type="EMBL" id="JBBPFD010000245">
    <property type="protein sequence ID" value="KAK7879541.1"/>
    <property type="molecule type" value="Genomic_DNA"/>
</dbReference>
<evidence type="ECO:0000256" key="1">
    <source>
        <dbReference type="SAM" id="MobiDB-lite"/>
    </source>
</evidence>
<proteinExistence type="predicted"/>
<protein>
    <submittedName>
        <fullName evidence="2">Uncharacterized protein</fullName>
    </submittedName>
</protein>
<dbReference type="AlphaFoldDB" id="A0AAW0MJT5"/>
<gene>
    <name evidence="2" type="ORF">WMY93_033752</name>
</gene>
<reference evidence="3" key="1">
    <citation type="submission" date="2024-04" db="EMBL/GenBank/DDBJ databases">
        <title>Salinicola lusitanus LLJ914,a marine bacterium isolated from the Okinawa Trough.</title>
        <authorList>
            <person name="Li J."/>
        </authorList>
    </citation>
    <scope>NUCLEOTIDE SEQUENCE [LARGE SCALE GENOMIC DNA]</scope>
</reference>
<accession>A0AAW0MJT5</accession>
<evidence type="ECO:0000313" key="3">
    <source>
        <dbReference type="Proteomes" id="UP001460270"/>
    </source>
</evidence>
<organism evidence="2 3">
    <name type="scientific">Mugilogobius chulae</name>
    <name type="common">yellowstripe goby</name>
    <dbReference type="NCBI Taxonomy" id="88201"/>
    <lineage>
        <taxon>Eukaryota</taxon>
        <taxon>Metazoa</taxon>
        <taxon>Chordata</taxon>
        <taxon>Craniata</taxon>
        <taxon>Vertebrata</taxon>
        <taxon>Euteleostomi</taxon>
        <taxon>Actinopterygii</taxon>
        <taxon>Neopterygii</taxon>
        <taxon>Teleostei</taxon>
        <taxon>Neoteleostei</taxon>
        <taxon>Acanthomorphata</taxon>
        <taxon>Gobiaria</taxon>
        <taxon>Gobiiformes</taxon>
        <taxon>Gobioidei</taxon>
        <taxon>Gobiidae</taxon>
        <taxon>Gobionellinae</taxon>
        <taxon>Mugilogobius</taxon>
    </lineage>
</organism>
<comment type="caution">
    <text evidence="2">The sequence shown here is derived from an EMBL/GenBank/DDBJ whole genome shotgun (WGS) entry which is preliminary data.</text>
</comment>
<sequence length="108" mass="12290">MFQNFSSSEDGLAFNALITLTGPDLFDSPPSFARTLAPPFLHAFAYQSRSFWDHYFSRLRQEQTVWQKRVAQYDRGSFMTRCSIDQAEAKAKHGPKRGSPHMVSKTGV</sequence>